<dbReference type="GeneID" id="98140399"/>
<gene>
    <name evidence="2" type="ORF">BJX67DRAFT_190595</name>
</gene>
<keyword evidence="3" id="KW-1185">Reference proteome</keyword>
<sequence length="288" mass="31800">MREKNPHQVQYVSDHGGQSSHAPLVLIHDGGGTIFSYCLLGDLHRDVWAIHNPKYFTAEPWEGGVDEMARHYIELMKNAGIKGKILLGGWSLGGLISLEIAHKLAAAAAEDPSACELSVAGLVLIDSAYHIPWSKLQGPNPEPELGPIPELIRKSFDNCSGLLDNWELPTWGDPAGDTDQVRYKFVCEDWRTVESGRHHATVTASPPPALLLRCTNPVPTKEPDPCRVDLFRDEPLLGWDGRYPDFIKAVVEIDAHHFNVFELSKVVQATARLNEGLAMLDRLSSPHA</sequence>
<proteinExistence type="predicted"/>
<evidence type="ECO:0000313" key="2">
    <source>
        <dbReference type="EMBL" id="KAL2864982.1"/>
    </source>
</evidence>
<name>A0ABR4LKF9_9EURO</name>
<dbReference type="Proteomes" id="UP001610432">
    <property type="component" value="Unassembled WGS sequence"/>
</dbReference>
<evidence type="ECO:0000313" key="3">
    <source>
        <dbReference type="Proteomes" id="UP001610432"/>
    </source>
</evidence>
<dbReference type="InterPro" id="IPR029058">
    <property type="entry name" value="AB_hydrolase_fold"/>
</dbReference>
<dbReference type="InterPro" id="IPR001031">
    <property type="entry name" value="Thioesterase"/>
</dbReference>
<dbReference type="GO" id="GO:0016787">
    <property type="term" value="F:hydrolase activity"/>
    <property type="evidence" value="ECO:0007669"/>
    <property type="project" value="UniProtKB-KW"/>
</dbReference>
<organism evidence="2 3">
    <name type="scientific">Aspergillus lucknowensis</name>
    <dbReference type="NCBI Taxonomy" id="176173"/>
    <lineage>
        <taxon>Eukaryota</taxon>
        <taxon>Fungi</taxon>
        <taxon>Dikarya</taxon>
        <taxon>Ascomycota</taxon>
        <taxon>Pezizomycotina</taxon>
        <taxon>Eurotiomycetes</taxon>
        <taxon>Eurotiomycetidae</taxon>
        <taxon>Eurotiales</taxon>
        <taxon>Aspergillaceae</taxon>
        <taxon>Aspergillus</taxon>
        <taxon>Aspergillus subgen. Nidulantes</taxon>
    </lineage>
</organism>
<dbReference type="Gene3D" id="3.40.50.1820">
    <property type="entry name" value="alpha/beta hydrolase"/>
    <property type="match status" value="1"/>
</dbReference>
<keyword evidence="2" id="KW-0378">Hydrolase</keyword>
<feature type="domain" description="Thioesterase" evidence="1">
    <location>
        <begin position="23"/>
        <end position="126"/>
    </location>
</feature>
<evidence type="ECO:0000259" key="1">
    <source>
        <dbReference type="Pfam" id="PF00975"/>
    </source>
</evidence>
<protein>
    <submittedName>
        <fullName evidence="2">Alpha/Beta hydrolase protein</fullName>
    </submittedName>
</protein>
<accession>A0ABR4LKF9</accession>
<dbReference type="RefSeq" id="XP_070883961.1">
    <property type="nucleotide sequence ID" value="XM_071025327.1"/>
</dbReference>
<dbReference type="EMBL" id="JBFXLQ010000035">
    <property type="protein sequence ID" value="KAL2864982.1"/>
    <property type="molecule type" value="Genomic_DNA"/>
</dbReference>
<comment type="caution">
    <text evidence="2">The sequence shown here is derived from an EMBL/GenBank/DDBJ whole genome shotgun (WGS) entry which is preliminary data.</text>
</comment>
<dbReference type="SUPFAM" id="SSF53474">
    <property type="entry name" value="alpha/beta-Hydrolases"/>
    <property type="match status" value="1"/>
</dbReference>
<dbReference type="Pfam" id="PF00975">
    <property type="entry name" value="Thioesterase"/>
    <property type="match status" value="1"/>
</dbReference>
<reference evidence="2 3" key="1">
    <citation type="submission" date="2024-07" db="EMBL/GenBank/DDBJ databases">
        <title>Section-level genome sequencing and comparative genomics of Aspergillus sections Usti and Cavernicolus.</title>
        <authorList>
            <consortium name="Lawrence Berkeley National Laboratory"/>
            <person name="Nybo J.L."/>
            <person name="Vesth T.C."/>
            <person name="Theobald S."/>
            <person name="Frisvad J.C."/>
            <person name="Larsen T.O."/>
            <person name="Kjaerboelling I."/>
            <person name="Rothschild-Mancinelli K."/>
            <person name="Lyhne E.K."/>
            <person name="Kogle M.E."/>
            <person name="Barry K."/>
            <person name="Clum A."/>
            <person name="Na H."/>
            <person name="Ledsgaard L."/>
            <person name="Lin J."/>
            <person name="Lipzen A."/>
            <person name="Kuo A."/>
            <person name="Riley R."/>
            <person name="Mondo S."/>
            <person name="Labutti K."/>
            <person name="Haridas S."/>
            <person name="Pangalinan J."/>
            <person name="Salamov A.A."/>
            <person name="Simmons B.A."/>
            <person name="Magnuson J.K."/>
            <person name="Chen J."/>
            <person name="Drula E."/>
            <person name="Henrissat B."/>
            <person name="Wiebenga A."/>
            <person name="Lubbers R.J."/>
            <person name="Gomes A.C."/>
            <person name="Macurrencykelacurrency M.R."/>
            <person name="Stajich J."/>
            <person name="Grigoriev I.V."/>
            <person name="Mortensen U.H."/>
            <person name="De Vries R.P."/>
            <person name="Baker S.E."/>
            <person name="Andersen M.R."/>
        </authorList>
    </citation>
    <scope>NUCLEOTIDE SEQUENCE [LARGE SCALE GENOMIC DNA]</scope>
    <source>
        <strain evidence="2 3">CBS 449.75</strain>
    </source>
</reference>